<evidence type="ECO:0000256" key="5">
    <source>
        <dbReference type="ARBA" id="ARBA00022801"/>
    </source>
</evidence>
<dbReference type="HAMAP" id="MF_00801">
    <property type="entry name" value="Endonuclease_5"/>
    <property type="match status" value="1"/>
</dbReference>
<keyword evidence="4" id="KW-0255">Endonuclease</keyword>
<dbReference type="Proteomes" id="UP000826234">
    <property type="component" value="Unassembled WGS sequence"/>
</dbReference>
<evidence type="ECO:0000256" key="6">
    <source>
        <dbReference type="SAM" id="MobiDB-lite"/>
    </source>
</evidence>
<reference evidence="7 8" key="1">
    <citation type="journal article" date="2022" name="Gigascience">
        <title>A chromosome-level genome assembly and annotation of the desert horned lizard, Phrynosoma platyrhinos, provides insight into chromosomal rearrangements among reptiles.</title>
        <authorList>
            <person name="Koochekian N."/>
            <person name="Ascanio A."/>
            <person name="Farleigh K."/>
            <person name="Card D.C."/>
            <person name="Schield D.R."/>
            <person name="Castoe T.A."/>
            <person name="Jezkova T."/>
        </authorList>
    </citation>
    <scope>NUCLEOTIDE SEQUENCE [LARGE SCALE GENOMIC DNA]</scope>
    <source>
        <strain evidence="7">NK-2021</strain>
    </source>
</reference>
<sequence>MEDGAAAGAGGAPLEEETRREWERDQSRLKADVIEEDTQDWQNSPSFAGLERVGGVDLSYVKGYDRSACASLVVLRYPDLEVLYEDCRMVDVSAPYVAGFLAFREAPFLVEAVQRLEERVPALRPQVLLVDGNGVLHHRGFGIACHLGLLTGLPCIGVAKNLLQVDGLSNNDLHKDQIRELQAGGDTFPLLSASGKILGMALRSCAKSTKPVYVSVGHKMSLPSAVRLVHSCCRYRIPEPIRQADIRSREYIRKHLEATSAVLPQPKRMSEDTDSEQ</sequence>
<comment type="subcellular location">
    <subcellularLocation>
        <location evidence="1">Cytoplasm</location>
    </subcellularLocation>
</comment>
<feature type="region of interest" description="Disordered" evidence="6">
    <location>
        <begin position="1"/>
        <end position="29"/>
    </location>
</feature>
<dbReference type="Gene3D" id="3.30.2170.10">
    <property type="entry name" value="archaeoglobus fulgidus dsm 4304 superfamily"/>
    <property type="match status" value="1"/>
</dbReference>
<evidence type="ECO:0000313" key="8">
    <source>
        <dbReference type="Proteomes" id="UP000826234"/>
    </source>
</evidence>
<accession>A0ABQ7THY1</accession>
<evidence type="ECO:0000313" key="7">
    <source>
        <dbReference type="EMBL" id="KAH0629365.1"/>
    </source>
</evidence>
<evidence type="ECO:0000256" key="1">
    <source>
        <dbReference type="ARBA" id="ARBA00004496"/>
    </source>
</evidence>
<keyword evidence="2" id="KW-0963">Cytoplasm</keyword>
<evidence type="ECO:0000256" key="2">
    <source>
        <dbReference type="ARBA" id="ARBA00022490"/>
    </source>
</evidence>
<gene>
    <name evidence="7" type="ORF">JD844_011398</name>
</gene>
<organism evidence="7 8">
    <name type="scientific">Phrynosoma platyrhinos</name>
    <name type="common">Desert horned lizard</name>
    <dbReference type="NCBI Taxonomy" id="52577"/>
    <lineage>
        <taxon>Eukaryota</taxon>
        <taxon>Metazoa</taxon>
        <taxon>Chordata</taxon>
        <taxon>Craniata</taxon>
        <taxon>Vertebrata</taxon>
        <taxon>Euteleostomi</taxon>
        <taxon>Lepidosauria</taxon>
        <taxon>Squamata</taxon>
        <taxon>Bifurcata</taxon>
        <taxon>Unidentata</taxon>
        <taxon>Episquamata</taxon>
        <taxon>Toxicofera</taxon>
        <taxon>Iguania</taxon>
        <taxon>Phrynosomatidae</taxon>
        <taxon>Phrynosomatinae</taxon>
        <taxon>Phrynosoma</taxon>
    </lineage>
</organism>
<evidence type="ECO:0000256" key="3">
    <source>
        <dbReference type="ARBA" id="ARBA00022722"/>
    </source>
</evidence>
<comment type="caution">
    <text evidence="7">The sequence shown here is derived from an EMBL/GenBank/DDBJ whole genome shotgun (WGS) entry which is preliminary data.</text>
</comment>
<keyword evidence="5" id="KW-0378">Hydrolase</keyword>
<proteinExistence type="inferred from homology"/>
<feature type="compositionally biased region" description="Basic and acidic residues" evidence="6">
    <location>
        <begin position="16"/>
        <end position="29"/>
    </location>
</feature>
<protein>
    <recommendedName>
        <fullName evidence="9">Endonuclease V</fullName>
    </recommendedName>
</protein>
<evidence type="ECO:0008006" key="9">
    <source>
        <dbReference type="Google" id="ProtNLM"/>
    </source>
</evidence>
<dbReference type="Pfam" id="PF04493">
    <property type="entry name" value="Endonuclease_5"/>
    <property type="match status" value="1"/>
</dbReference>
<dbReference type="PANTHER" id="PTHR28511:SF1">
    <property type="entry name" value="ENDONUCLEASE V"/>
    <property type="match status" value="1"/>
</dbReference>
<dbReference type="EMBL" id="JAIPUX010000439">
    <property type="protein sequence ID" value="KAH0629365.1"/>
    <property type="molecule type" value="Genomic_DNA"/>
</dbReference>
<evidence type="ECO:0000256" key="4">
    <source>
        <dbReference type="ARBA" id="ARBA00022759"/>
    </source>
</evidence>
<keyword evidence="8" id="KW-1185">Reference proteome</keyword>
<dbReference type="InterPro" id="IPR007581">
    <property type="entry name" value="Endonuclease-V"/>
</dbReference>
<dbReference type="CDD" id="cd06559">
    <property type="entry name" value="Endonuclease_V"/>
    <property type="match status" value="1"/>
</dbReference>
<keyword evidence="3" id="KW-0540">Nuclease</keyword>
<dbReference type="PANTHER" id="PTHR28511">
    <property type="entry name" value="ENDONUCLEASE V"/>
    <property type="match status" value="1"/>
</dbReference>
<name>A0ABQ7THY1_PHRPL</name>